<feature type="compositionally biased region" description="Polar residues" evidence="2">
    <location>
        <begin position="16"/>
        <end position="30"/>
    </location>
</feature>
<feature type="compositionally biased region" description="Polar residues" evidence="2">
    <location>
        <begin position="62"/>
        <end position="74"/>
    </location>
</feature>
<dbReference type="STRING" id="694573.A0A194UVQ5"/>
<gene>
    <name evidence="3" type="ORF">VP1G_03192</name>
</gene>
<feature type="region of interest" description="Disordered" evidence="2">
    <location>
        <begin position="575"/>
        <end position="594"/>
    </location>
</feature>
<evidence type="ECO:0000256" key="2">
    <source>
        <dbReference type="SAM" id="MobiDB-lite"/>
    </source>
</evidence>
<feature type="region of interest" description="Disordered" evidence="2">
    <location>
        <begin position="57"/>
        <end position="96"/>
    </location>
</feature>
<feature type="region of interest" description="Disordered" evidence="2">
    <location>
        <begin position="201"/>
        <end position="229"/>
    </location>
</feature>
<dbReference type="AlphaFoldDB" id="A0A194UVQ5"/>
<keyword evidence="1" id="KW-0175">Coiled coil</keyword>
<feature type="region of interest" description="Disordered" evidence="2">
    <location>
        <begin position="16"/>
        <end position="41"/>
    </location>
</feature>
<evidence type="ECO:0000256" key="1">
    <source>
        <dbReference type="SAM" id="Coils"/>
    </source>
</evidence>
<sequence length="681" mass="76247">MASKSSFLPRLSLSRTDNSSVLPLHNSNTRYPPLRSKHSEYDLDDLSPRAEDALISSEFHDPNSQTTMSYSNRKPTGILNRRPSNSSAGSKHTKIRKERSDGVMFAGPPPPIAMSRVFYRDGEEQYDDNATNDGAASWLPGTARKAFESVMWDRNTINPSQKCDESPVVYDRNSIWRGLQRRERAIVADLQTLLQIQEESLSGGRTVEDEYSSGSATPTGTSSSMAASTSRLRTSIIEPLTRSGPGGEIIPVRQPRQKKLGISGARKGITRSMEQLANLKAEEEASLLSALSTRKQGLAKLRKLATRRDDIAEQLSTLEMDGEEPLAKELEDLGSEHNGVSDEIRELEERLAGLKTRRRYLEGRMEDVKNRRDAGLSGYRNALREVEETSKVFLTRPPVKPLDVEALAESTNEELSPGGVEFMRLRPERRTFDMAREWWESEVAILEKRKAQVDTERAALEEGSEIWEEVISLVLDFEADLRRQMSTSMAQTTKGKGKERELTTIETVKLQYEKINAVVMGLEQRLRIAEDRGWNLLIAAIGAELEAFREAARMNRDMLKKAGVAVDVPRDVLREDSGATGSTNNSFHTVNGGSMNLKDLQEHLLDLPNNREDDKAAESSDNEVPDDLMATHEGEREHHKDVQRVDRANGDGTTEVPALDRETSDNEVPPEFLVEHHDDRG</sequence>
<feature type="region of interest" description="Disordered" evidence="2">
    <location>
        <begin position="611"/>
        <end position="681"/>
    </location>
</feature>
<reference evidence="4" key="1">
    <citation type="submission" date="2014-12" db="EMBL/GenBank/DDBJ databases">
        <title>Genome Sequence of Valsa Canker Pathogens Uncovers a Specific Adaption of Colonization on Woody Bark.</title>
        <authorList>
            <person name="Yin Z."/>
            <person name="Liu H."/>
            <person name="Gao X."/>
            <person name="Li Z."/>
            <person name="Song N."/>
            <person name="Ke X."/>
            <person name="Dai Q."/>
            <person name="Wu Y."/>
            <person name="Sun Y."/>
            <person name="Xu J.-R."/>
            <person name="Kang Z.K."/>
            <person name="Wang L."/>
            <person name="Huang L."/>
        </authorList>
    </citation>
    <scope>NUCLEOTIDE SEQUENCE [LARGE SCALE GENOMIC DNA]</scope>
    <source>
        <strain evidence="4">SXYL134</strain>
    </source>
</reference>
<accession>A0A194UVQ5</accession>
<dbReference type="OrthoDB" id="5342758at2759"/>
<evidence type="ECO:0008006" key="5">
    <source>
        <dbReference type="Google" id="ProtNLM"/>
    </source>
</evidence>
<organism evidence="3 4">
    <name type="scientific">Cytospora mali</name>
    <name type="common">Apple Valsa canker fungus</name>
    <name type="synonym">Valsa mali</name>
    <dbReference type="NCBI Taxonomy" id="578113"/>
    <lineage>
        <taxon>Eukaryota</taxon>
        <taxon>Fungi</taxon>
        <taxon>Dikarya</taxon>
        <taxon>Ascomycota</taxon>
        <taxon>Pezizomycotina</taxon>
        <taxon>Sordariomycetes</taxon>
        <taxon>Sordariomycetidae</taxon>
        <taxon>Diaporthales</taxon>
        <taxon>Cytosporaceae</taxon>
        <taxon>Cytospora</taxon>
    </lineage>
</organism>
<feature type="compositionally biased region" description="Low complexity" evidence="2">
    <location>
        <begin position="212"/>
        <end position="229"/>
    </location>
</feature>
<proteinExistence type="predicted"/>
<evidence type="ECO:0000313" key="3">
    <source>
        <dbReference type="EMBL" id="KUI55770.1"/>
    </source>
</evidence>
<keyword evidence="4" id="KW-1185">Reference proteome</keyword>
<feature type="compositionally biased region" description="Polar residues" evidence="2">
    <location>
        <begin position="579"/>
        <end position="594"/>
    </location>
</feature>
<name>A0A194UVQ5_CYTMA</name>
<feature type="compositionally biased region" description="Basic and acidic residues" evidence="2">
    <location>
        <begin position="629"/>
        <end position="649"/>
    </location>
</feature>
<feature type="coiled-coil region" evidence="1">
    <location>
        <begin position="301"/>
        <end position="364"/>
    </location>
</feature>
<evidence type="ECO:0000313" key="4">
    <source>
        <dbReference type="Proteomes" id="UP000078576"/>
    </source>
</evidence>
<protein>
    <recommendedName>
        <fullName evidence="5">Autophagy-related protein 28</fullName>
    </recommendedName>
</protein>
<dbReference type="Proteomes" id="UP000078576">
    <property type="component" value="Unassembled WGS sequence"/>
</dbReference>
<dbReference type="EMBL" id="KN714683">
    <property type="protein sequence ID" value="KUI55770.1"/>
    <property type="molecule type" value="Genomic_DNA"/>
</dbReference>